<protein>
    <submittedName>
        <fullName evidence="1">Uncharacterized protein</fullName>
    </submittedName>
</protein>
<sequence length="26" mass="2951">MQSQQGKSRFCVWQHILAQQGQSSTS</sequence>
<dbReference type="AlphaFoldDB" id="A0A2P2J8K3"/>
<reference evidence="1" key="1">
    <citation type="submission" date="2018-02" db="EMBL/GenBank/DDBJ databases">
        <title>Rhizophora mucronata_Transcriptome.</title>
        <authorList>
            <person name="Meera S.P."/>
            <person name="Sreeshan A."/>
            <person name="Augustine A."/>
        </authorList>
    </citation>
    <scope>NUCLEOTIDE SEQUENCE</scope>
    <source>
        <tissue evidence="1">Leaf</tissue>
    </source>
</reference>
<name>A0A2P2J8K3_RHIMU</name>
<organism evidence="1">
    <name type="scientific">Rhizophora mucronata</name>
    <name type="common">Asiatic mangrove</name>
    <dbReference type="NCBI Taxonomy" id="61149"/>
    <lineage>
        <taxon>Eukaryota</taxon>
        <taxon>Viridiplantae</taxon>
        <taxon>Streptophyta</taxon>
        <taxon>Embryophyta</taxon>
        <taxon>Tracheophyta</taxon>
        <taxon>Spermatophyta</taxon>
        <taxon>Magnoliopsida</taxon>
        <taxon>eudicotyledons</taxon>
        <taxon>Gunneridae</taxon>
        <taxon>Pentapetalae</taxon>
        <taxon>rosids</taxon>
        <taxon>fabids</taxon>
        <taxon>Malpighiales</taxon>
        <taxon>Rhizophoraceae</taxon>
        <taxon>Rhizophora</taxon>
    </lineage>
</organism>
<dbReference type="EMBL" id="GGEC01009244">
    <property type="protein sequence ID" value="MBW89727.1"/>
    <property type="molecule type" value="Transcribed_RNA"/>
</dbReference>
<evidence type="ECO:0000313" key="1">
    <source>
        <dbReference type="EMBL" id="MBW89727.1"/>
    </source>
</evidence>
<proteinExistence type="predicted"/>
<accession>A0A2P2J8K3</accession>